<dbReference type="EMBL" id="ABYJ02000258">
    <property type="protein sequence ID" value="EEU98939.1"/>
    <property type="molecule type" value="Genomic_DNA"/>
</dbReference>
<organism evidence="1 2">
    <name type="scientific">Roseburia intestinalis L1-82</name>
    <dbReference type="NCBI Taxonomy" id="536231"/>
    <lineage>
        <taxon>Bacteria</taxon>
        <taxon>Bacillati</taxon>
        <taxon>Bacillota</taxon>
        <taxon>Clostridia</taxon>
        <taxon>Lachnospirales</taxon>
        <taxon>Lachnospiraceae</taxon>
        <taxon>Roseburia</taxon>
    </lineage>
</organism>
<protein>
    <submittedName>
        <fullName evidence="1">Uncharacterized protein</fullName>
    </submittedName>
</protein>
<proteinExistence type="predicted"/>
<sequence length="140" mass="14541">MTFLPLFPLPFGGVYPLHASGAVRAVFPPVGFWEEERPADSAAFPASPAQEGGFQCFIKGQDSGGKPAAEQRIADTLYTHARLAVLQQQAVPAVIVAALMHKAAGCPVLAVVHAGDITVHGSAPFCAAARSGVKSGRYCP</sequence>
<accession>C7GGY1</accession>
<gene>
    <name evidence="1" type="ORF">ROSINTL182_09202</name>
</gene>
<dbReference type="AlphaFoldDB" id="C7GGY1"/>
<dbReference type="Proteomes" id="UP000004828">
    <property type="component" value="Unassembled WGS sequence"/>
</dbReference>
<reference evidence="1 2" key="1">
    <citation type="submission" date="2009-08" db="EMBL/GenBank/DDBJ databases">
        <authorList>
            <person name="Weinstock G."/>
            <person name="Sodergren E."/>
            <person name="Clifton S."/>
            <person name="Fulton L."/>
            <person name="Fulton B."/>
            <person name="Courtney L."/>
            <person name="Fronick C."/>
            <person name="Harrison M."/>
            <person name="Strong C."/>
            <person name="Farmer C."/>
            <person name="Delahaunty K."/>
            <person name="Markovic C."/>
            <person name="Hall O."/>
            <person name="Minx P."/>
            <person name="Tomlinson C."/>
            <person name="Mitreva M."/>
            <person name="Nelson J."/>
            <person name="Hou S."/>
            <person name="Wollam A."/>
            <person name="Pepin K.H."/>
            <person name="Johnson M."/>
            <person name="Bhonagiri V."/>
            <person name="Nash W.E."/>
            <person name="Warren W."/>
            <person name="Chinwalla A."/>
            <person name="Mardis E.R."/>
            <person name="Wilson R.K."/>
        </authorList>
    </citation>
    <scope>NUCLEOTIDE SEQUENCE [LARGE SCALE GENOMIC DNA]</scope>
    <source>
        <strain evidence="1 2">L1-82</strain>
    </source>
</reference>
<dbReference type="HOGENOM" id="CLU_1833701_0_0_9"/>
<evidence type="ECO:0000313" key="1">
    <source>
        <dbReference type="EMBL" id="EEU98939.1"/>
    </source>
</evidence>
<evidence type="ECO:0000313" key="2">
    <source>
        <dbReference type="Proteomes" id="UP000004828"/>
    </source>
</evidence>
<name>C7GGY1_9FIRM</name>
<comment type="caution">
    <text evidence="1">The sequence shown here is derived from an EMBL/GenBank/DDBJ whole genome shotgun (WGS) entry which is preliminary data.</text>
</comment>